<evidence type="ECO:0000313" key="13">
    <source>
        <dbReference type="Proteomes" id="UP000029488"/>
    </source>
</evidence>
<dbReference type="EMBL" id="CP007646">
    <property type="protein sequence ID" value="AIR11145.1"/>
    <property type="molecule type" value="Genomic_DNA"/>
</dbReference>
<evidence type="ECO:0000256" key="1">
    <source>
        <dbReference type="ARBA" id="ARBA00004496"/>
    </source>
</evidence>
<dbReference type="RefSeq" id="WP_080739346.1">
    <property type="nucleotide sequence ID" value="NZ_CP007646.1"/>
</dbReference>
<evidence type="ECO:0000256" key="7">
    <source>
        <dbReference type="ARBA" id="ARBA00023125"/>
    </source>
</evidence>
<evidence type="ECO:0000256" key="2">
    <source>
        <dbReference type="ARBA" id="ARBA00007957"/>
    </source>
</evidence>
<evidence type="ECO:0000256" key="5">
    <source>
        <dbReference type="ARBA" id="ARBA00022833"/>
    </source>
</evidence>
<proteinExistence type="inferred from homology"/>
<evidence type="ECO:0000256" key="6">
    <source>
        <dbReference type="ARBA" id="ARBA00023015"/>
    </source>
</evidence>
<feature type="binding site" evidence="9">
    <location>
        <position position="101"/>
    </location>
    <ligand>
        <name>Zn(2+)</name>
        <dbReference type="ChEBI" id="CHEBI:29105"/>
    </ligand>
</feature>
<dbReference type="GO" id="GO:1900376">
    <property type="term" value="P:regulation of secondary metabolite biosynthetic process"/>
    <property type="evidence" value="ECO:0007669"/>
    <property type="project" value="TreeGrafter"/>
</dbReference>
<dbReference type="GO" id="GO:0008270">
    <property type="term" value="F:zinc ion binding"/>
    <property type="evidence" value="ECO:0007669"/>
    <property type="project" value="TreeGrafter"/>
</dbReference>
<name>A0A089QEG7_9LACO</name>
<comment type="subcellular location">
    <subcellularLocation>
        <location evidence="1">Cytoplasm</location>
    </subcellularLocation>
</comment>
<comment type="similarity">
    <text evidence="2">Belongs to the Fur family.</text>
</comment>
<feature type="binding site" evidence="9">
    <location>
        <position position="98"/>
    </location>
    <ligand>
        <name>Zn(2+)</name>
        <dbReference type="ChEBI" id="CHEBI:29105"/>
    </ligand>
</feature>
<reference evidence="12 14" key="2">
    <citation type="submission" date="2017-04" db="EMBL/GenBank/DDBJ databases">
        <title>Complete genome sequence of Lactobacillus salivarius ZLS006, a probiotic strain isolated from healthy piglet.</title>
        <authorList>
            <person name="Zhang D."/>
        </authorList>
    </citation>
    <scope>NUCLEOTIDE SEQUENCE [LARGE SCALE GENOMIC DNA]</scope>
    <source>
        <strain evidence="12 14">ZLS006</strain>
    </source>
</reference>
<dbReference type="Proteomes" id="UP000195378">
    <property type="component" value="Chromosome"/>
</dbReference>
<dbReference type="Gene3D" id="1.10.10.10">
    <property type="entry name" value="Winged helix-like DNA-binding domain superfamily/Winged helix DNA-binding domain"/>
    <property type="match status" value="1"/>
</dbReference>
<keyword evidence="7" id="KW-0238">DNA-binding</keyword>
<evidence type="ECO:0000256" key="3">
    <source>
        <dbReference type="ARBA" id="ARBA00022490"/>
    </source>
</evidence>
<keyword evidence="3" id="KW-0963">Cytoplasm</keyword>
<feature type="binding site" evidence="9">
    <location>
        <position position="136"/>
    </location>
    <ligand>
        <name>Zn(2+)</name>
        <dbReference type="ChEBI" id="CHEBI:29105"/>
    </ligand>
</feature>
<sequence length="143" mass="16674">MTLVKEAISILKEHNLKITKQRQALLEYLSNYQHRYVDITQVDKYMHTLFPGMSHNTIYRNIKDFDNLGIIETQEKPSGACVKYQCDFGNLHHHHFICEKCGKVEEINLCPLDNLLQTQLPGYQIDGHRFEVYGVCDECLKDS</sequence>
<evidence type="ECO:0000256" key="10">
    <source>
        <dbReference type="PIRSR" id="PIRSR602481-2"/>
    </source>
</evidence>
<comment type="cofactor">
    <cofactor evidence="9">
        <name>Zn(2+)</name>
        <dbReference type="ChEBI" id="CHEBI:29105"/>
    </cofactor>
    <text evidence="9">Binds 1 zinc ion per subunit.</text>
</comment>
<keyword evidence="10" id="KW-0408">Iron</keyword>
<dbReference type="PANTHER" id="PTHR33202:SF1">
    <property type="entry name" value="FERRIC UPTAKE REGULATION PROTEIN"/>
    <property type="match status" value="1"/>
</dbReference>
<feature type="binding site" evidence="10">
    <location>
        <position position="92"/>
    </location>
    <ligand>
        <name>Fe cation</name>
        <dbReference type="ChEBI" id="CHEBI:24875"/>
    </ligand>
</feature>
<keyword evidence="5 9" id="KW-0862">Zinc</keyword>
<evidence type="ECO:0000256" key="8">
    <source>
        <dbReference type="ARBA" id="ARBA00023163"/>
    </source>
</evidence>
<dbReference type="InterPro" id="IPR036388">
    <property type="entry name" value="WH-like_DNA-bd_sf"/>
</dbReference>
<dbReference type="PANTHER" id="PTHR33202">
    <property type="entry name" value="ZINC UPTAKE REGULATION PROTEIN"/>
    <property type="match status" value="1"/>
</dbReference>
<protein>
    <submittedName>
        <fullName evidence="11">Ferric uptake regulation protein</fullName>
    </submittedName>
    <submittedName>
        <fullName evidence="12">Transcriptional repressor</fullName>
    </submittedName>
</protein>
<dbReference type="SUPFAM" id="SSF46785">
    <property type="entry name" value="Winged helix' DNA-binding domain"/>
    <property type="match status" value="1"/>
</dbReference>
<dbReference type="InterPro" id="IPR002481">
    <property type="entry name" value="FUR"/>
</dbReference>
<evidence type="ECO:0000256" key="9">
    <source>
        <dbReference type="PIRSR" id="PIRSR602481-1"/>
    </source>
</evidence>
<dbReference type="AlphaFoldDB" id="A0A089QEG7"/>
<dbReference type="GO" id="GO:0005737">
    <property type="term" value="C:cytoplasm"/>
    <property type="evidence" value="ECO:0007669"/>
    <property type="project" value="UniProtKB-SubCell"/>
</dbReference>
<dbReference type="KEGG" id="lsj:LSJ_1494c"/>
<keyword evidence="8" id="KW-0804">Transcription</keyword>
<accession>A0A089QEG7</accession>
<dbReference type="Pfam" id="PF01475">
    <property type="entry name" value="FUR"/>
    <property type="match status" value="1"/>
</dbReference>
<dbReference type="Gene3D" id="3.30.1490.190">
    <property type="match status" value="1"/>
</dbReference>
<dbReference type="CDD" id="cd07153">
    <property type="entry name" value="Fur_like"/>
    <property type="match status" value="1"/>
</dbReference>
<dbReference type="Proteomes" id="UP000029488">
    <property type="component" value="Chromosome"/>
</dbReference>
<dbReference type="InterPro" id="IPR036390">
    <property type="entry name" value="WH_DNA-bd_sf"/>
</dbReference>
<comment type="cofactor">
    <cofactor evidence="10">
        <name>Mn(2+)</name>
        <dbReference type="ChEBI" id="CHEBI:29035"/>
    </cofactor>
    <cofactor evidence="10">
        <name>Fe(2+)</name>
        <dbReference type="ChEBI" id="CHEBI:29033"/>
    </cofactor>
    <text evidence="10">Binds 1 Mn(2+) or Fe(2+) ion per subunit.</text>
</comment>
<evidence type="ECO:0000256" key="4">
    <source>
        <dbReference type="ARBA" id="ARBA00022491"/>
    </source>
</evidence>
<keyword evidence="9" id="KW-0479">Metal-binding</keyword>
<keyword evidence="6" id="KW-0805">Transcription regulation</keyword>
<feature type="binding site" evidence="9">
    <location>
        <position position="139"/>
    </location>
    <ligand>
        <name>Zn(2+)</name>
        <dbReference type="ChEBI" id="CHEBI:29105"/>
    </ligand>
</feature>
<dbReference type="GO" id="GO:0000976">
    <property type="term" value="F:transcription cis-regulatory region binding"/>
    <property type="evidence" value="ECO:0007669"/>
    <property type="project" value="TreeGrafter"/>
</dbReference>
<evidence type="ECO:0000313" key="14">
    <source>
        <dbReference type="Proteomes" id="UP000195378"/>
    </source>
</evidence>
<feature type="binding site" evidence="10">
    <location>
        <position position="128"/>
    </location>
    <ligand>
        <name>Fe cation</name>
        <dbReference type="ChEBI" id="CHEBI:24875"/>
    </ligand>
</feature>
<dbReference type="GO" id="GO:0045892">
    <property type="term" value="P:negative regulation of DNA-templated transcription"/>
    <property type="evidence" value="ECO:0007669"/>
    <property type="project" value="TreeGrafter"/>
</dbReference>
<dbReference type="GO" id="GO:0003700">
    <property type="term" value="F:DNA-binding transcription factor activity"/>
    <property type="evidence" value="ECO:0007669"/>
    <property type="project" value="InterPro"/>
</dbReference>
<evidence type="ECO:0000313" key="12">
    <source>
        <dbReference type="EMBL" id="ARU18782.1"/>
    </source>
</evidence>
<dbReference type="EMBL" id="CP020858">
    <property type="protein sequence ID" value="ARU18782.1"/>
    <property type="molecule type" value="Genomic_DNA"/>
</dbReference>
<reference evidence="11 13" key="1">
    <citation type="journal article" date="2014" name="BMC Genomics">
        <title>Unusual genome complexity in Lactobacillus salivarius JCM1046.</title>
        <authorList>
            <person name="Raftis E.J."/>
            <person name="Forde B.M."/>
            <person name="Claesson M.J."/>
            <person name="O'Toole P.W."/>
        </authorList>
    </citation>
    <scope>NUCLEOTIDE SEQUENCE [LARGE SCALE GENOMIC DNA]</scope>
    <source>
        <strain evidence="11 13">JCM1046</strain>
    </source>
</reference>
<keyword evidence="4" id="KW-0678">Repressor</keyword>
<organism evidence="11 13">
    <name type="scientific">Ligilactobacillus salivarius</name>
    <dbReference type="NCBI Taxonomy" id="1624"/>
    <lineage>
        <taxon>Bacteria</taxon>
        <taxon>Bacillati</taxon>
        <taxon>Bacillota</taxon>
        <taxon>Bacilli</taxon>
        <taxon>Lactobacillales</taxon>
        <taxon>Lactobacillaceae</taxon>
        <taxon>Ligilactobacillus</taxon>
    </lineage>
</organism>
<evidence type="ECO:0000313" key="11">
    <source>
        <dbReference type="EMBL" id="AIR11145.1"/>
    </source>
</evidence>
<dbReference type="InterPro" id="IPR043135">
    <property type="entry name" value="Fur_C"/>
</dbReference>
<gene>
    <name evidence="11" type="primary">fur</name>
    <name evidence="12" type="ORF">B7R82_01655</name>
    <name evidence="11" type="ORF">LSJ_1494c</name>
</gene>